<dbReference type="Gene3D" id="3.20.20.140">
    <property type="entry name" value="Metal-dependent hydrolases"/>
    <property type="match status" value="1"/>
</dbReference>
<dbReference type="SMART" id="SM00481">
    <property type="entry name" value="POLIIIAc"/>
    <property type="match status" value="1"/>
</dbReference>
<dbReference type="InterPro" id="IPR022311">
    <property type="entry name" value="PolX-like"/>
</dbReference>
<dbReference type="InterPro" id="IPR027421">
    <property type="entry name" value="DNA_pol_lamdba_lyase_dom_sf"/>
</dbReference>
<comment type="caution">
    <text evidence="6">The sequence shown here is derived from an EMBL/GenBank/DDBJ whole genome shotgun (WGS) entry which is preliminary data.</text>
</comment>
<feature type="domain" description="Helix-hairpin-helix DNA-binding motif class 1" evidence="3">
    <location>
        <begin position="50"/>
        <end position="69"/>
    </location>
</feature>
<feature type="domain" description="Helix-hairpin-helix DNA-binding motif class 1" evidence="3">
    <location>
        <begin position="90"/>
        <end position="109"/>
    </location>
</feature>
<feature type="domain" description="DNA-directed DNA polymerase X" evidence="5">
    <location>
        <begin position="1"/>
        <end position="295"/>
    </location>
</feature>
<evidence type="ECO:0000259" key="5">
    <source>
        <dbReference type="SMART" id="SM00483"/>
    </source>
</evidence>
<organism evidence="6 7">
    <name type="scientific">Nemorincola caseinilytica</name>
    <dbReference type="NCBI Taxonomy" id="2054315"/>
    <lineage>
        <taxon>Bacteria</taxon>
        <taxon>Pseudomonadati</taxon>
        <taxon>Bacteroidota</taxon>
        <taxon>Chitinophagia</taxon>
        <taxon>Chitinophagales</taxon>
        <taxon>Chitinophagaceae</taxon>
        <taxon>Nemorincola</taxon>
    </lineage>
</organism>
<dbReference type="CDD" id="cd07436">
    <property type="entry name" value="PHP_PolX"/>
    <property type="match status" value="1"/>
</dbReference>
<proteinExistence type="predicted"/>
<dbReference type="Gene3D" id="1.10.150.20">
    <property type="entry name" value="5' to 3' exonuclease, C-terminal subdomain"/>
    <property type="match status" value="1"/>
</dbReference>
<keyword evidence="7" id="KW-1185">Reference proteome</keyword>
<accession>A0ABP8NRN7</accession>
<dbReference type="InterPro" id="IPR043519">
    <property type="entry name" value="NT_sf"/>
</dbReference>
<sequence length="557" mass="61853">MTNYEIADHFALLSKLMDIHGEDSFRTKSYSIAAYNIERLPGEAAEMDDATLASMKGIGASTAKRIRELLNTGKLQALEDMLARTPPGILDMLKIKGLGPKKIAVIWMELGIESLGELEYACNENRLVSLKGFGAKTQESVLQNIAYMKQNAGFYLWAEAEAIAGAMLQQLQARYPGNTFALTGDVRRQCETVEHIAIVTDVPAATLSVAFGDTEGVTVSHDDEALMTVTIPGQPKLHFHFTDAERFYRTLFETTGSEAFMTAFKEKYTLPDAPASEDEIFTANGLPVIPAMMRETAEVLQQPQSTFEGIIVPGDIKGIIHSHSKWSDGVHTLEQMAIAARDAGLEYLVISDHSQTAVYADGLKPERVAEQHQEIDALNARLAPFRIFKSIESDILGDGSLDYADSVLATFDLVIASVHSNLKMTEEKAMERVLRAIRNPYTTILGHPTGRLLLSRKGYPLDHKTIIDACKEHDVVIEINAHPRRLDMDWRWIAYAQERGVLLSVDPDAHSIEGYRDTYYGVMVAQKGGLLRQNNLSSYTRAELEAFLEKNKEKRKG</sequence>
<keyword evidence="2" id="KW-0235">DNA replication</keyword>
<dbReference type="InterPro" id="IPR016195">
    <property type="entry name" value="Pol/histidinol_Pase-like"/>
</dbReference>
<dbReference type="InterPro" id="IPR050243">
    <property type="entry name" value="PHP_phosphatase"/>
</dbReference>
<dbReference type="Pfam" id="PF14716">
    <property type="entry name" value="HHH_8"/>
    <property type="match status" value="1"/>
</dbReference>
<dbReference type="InterPro" id="IPR047967">
    <property type="entry name" value="PolX_PHP"/>
</dbReference>
<gene>
    <name evidence="6" type="ORF">GCM10023093_31140</name>
</gene>
<dbReference type="InterPro" id="IPR002054">
    <property type="entry name" value="DNA-dir_DNA_pol_X"/>
</dbReference>
<dbReference type="InterPro" id="IPR003141">
    <property type="entry name" value="Pol/His_phosphatase_N"/>
</dbReference>
<keyword evidence="1" id="KW-0237">DNA synthesis</keyword>
<dbReference type="PANTHER" id="PTHR36928">
    <property type="entry name" value="PHOSPHATASE YCDX-RELATED"/>
    <property type="match status" value="1"/>
</dbReference>
<evidence type="ECO:0000256" key="1">
    <source>
        <dbReference type="ARBA" id="ARBA00022634"/>
    </source>
</evidence>
<evidence type="ECO:0000259" key="3">
    <source>
        <dbReference type="SMART" id="SM00278"/>
    </source>
</evidence>
<evidence type="ECO:0000313" key="6">
    <source>
        <dbReference type="EMBL" id="GAA4470232.1"/>
    </source>
</evidence>
<dbReference type="SUPFAM" id="SSF89550">
    <property type="entry name" value="PHP domain-like"/>
    <property type="match status" value="1"/>
</dbReference>
<dbReference type="SUPFAM" id="SSF47802">
    <property type="entry name" value="DNA polymerase beta, N-terminal domain-like"/>
    <property type="match status" value="1"/>
</dbReference>
<dbReference type="InterPro" id="IPR010996">
    <property type="entry name" value="HHH_MUS81"/>
</dbReference>
<dbReference type="PANTHER" id="PTHR36928:SF1">
    <property type="entry name" value="PHOSPHATASE YCDX-RELATED"/>
    <property type="match status" value="1"/>
</dbReference>
<evidence type="ECO:0000313" key="7">
    <source>
        <dbReference type="Proteomes" id="UP001500067"/>
    </source>
</evidence>
<reference evidence="7" key="1">
    <citation type="journal article" date="2019" name="Int. J. Syst. Evol. Microbiol.">
        <title>The Global Catalogue of Microorganisms (GCM) 10K type strain sequencing project: providing services to taxonomists for standard genome sequencing and annotation.</title>
        <authorList>
            <consortium name="The Broad Institute Genomics Platform"/>
            <consortium name="The Broad Institute Genome Sequencing Center for Infectious Disease"/>
            <person name="Wu L."/>
            <person name="Ma J."/>
        </authorList>
    </citation>
    <scope>NUCLEOTIDE SEQUENCE [LARGE SCALE GENOMIC DNA]</scope>
    <source>
        <strain evidence="7">JCM 32105</strain>
    </source>
</reference>
<evidence type="ECO:0000256" key="2">
    <source>
        <dbReference type="ARBA" id="ARBA00022705"/>
    </source>
</evidence>
<feature type="domain" description="Polymerase/histidinol phosphatase N-terminal" evidence="4">
    <location>
        <begin position="318"/>
        <end position="397"/>
    </location>
</feature>
<dbReference type="PIRSF" id="PIRSF005047">
    <property type="entry name" value="UCP005047_YshC"/>
    <property type="match status" value="1"/>
</dbReference>
<dbReference type="RefSeq" id="WP_345085365.1">
    <property type="nucleotide sequence ID" value="NZ_BAABFA010000024.1"/>
</dbReference>
<dbReference type="SUPFAM" id="SSF81301">
    <property type="entry name" value="Nucleotidyltransferase"/>
    <property type="match status" value="1"/>
</dbReference>
<dbReference type="EMBL" id="BAABFA010000024">
    <property type="protein sequence ID" value="GAA4470232.1"/>
    <property type="molecule type" value="Genomic_DNA"/>
</dbReference>
<dbReference type="SMART" id="SM00278">
    <property type="entry name" value="HhH1"/>
    <property type="match status" value="3"/>
</dbReference>
<dbReference type="Gene3D" id="1.10.150.110">
    <property type="entry name" value="DNA polymerase beta, N-terminal domain-like"/>
    <property type="match status" value="1"/>
</dbReference>
<name>A0ABP8NRN7_9BACT</name>
<dbReference type="SMART" id="SM00483">
    <property type="entry name" value="POLXc"/>
    <property type="match status" value="1"/>
</dbReference>
<dbReference type="Pfam" id="PF14520">
    <property type="entry name" value="HHH_5"/>
    <property type="match status" value="1"/>
</dbReference>
<evidence type="ECO:0000259" key="4">
    <source>
        <dbReference type="SMART" id="SM00481"/>
    </source>
</evidence>
<dbReference type="Proteomes" id="UP001500067">
    <property type="component" value="Unassembled WGS sequence"/>
</dbReference>
<protein>
    <submittedName>
        <fullName evidence="6">Helix-hairpin-helix domain-containing protein</fullName>
    </submittedName>
</protein>
<feature type="domain" description="Helix-hairpin-helix DNA-binding motif class 1" evidence="3">
    <location>
        <begin position="125"/>
        <end position="144"/>
    </location>
</feature>
<dbReference type="InterPro" id="IPR003583">
    <property type="entry name" value="Hlx-hairpin-Hlx_DNA-bd_motif"/>
</dbReference>